<keyword evidence="7" id="KW-1185">Reference proteome</keyword>
<keyword evidence="1" id="KW-0677">Repeat</keyword>
<feature type="signal peptide" evidence="4">
    <location>
        <begin position="1"/>
        <end position="26"/>
    </location>
</feature>
<proteinExistence type="predicted"/>
<organism evidence="6 7">
    <name type="scientific">Sellimonas intestinalis</name>
    <dbReference type="NCBI Taxonomy" id="1653434"/>
    <lineage>
        <taxon>Bacteria</taxon>
        <taxon>Bacillati</taxon>
        <taxon>Bacillota</taxon>
        <taxon>Clostridia</taxon>
        <taxon>Lachnospirales</taxon>
        <taxon>Lachnospiraceae</taxon>
        <taxon>Sellimonas</taxon>
    </lineage>
</organism>
<accession>A0A3E3JZC6</accession>
<keyword evidence="4" id="KW-0732">Signal</keyword>
<feature type="compositionally biased region" description="Low complexity" evidence="2">
    <location>
        <begin position="215"/>
        <end position="224"/>
    </location>
</feature>
<dbReference type="RefSeq" id="WP_024731939.1">
    <property type="nucleotide sequence ID" value="NZ_CALBAT010000033.1"/>
</dbReference>
<feature type="domain" description="MucBP" evidence="5">
    <location>
        <begin position="129"/>
        <end position="189"/>
    </location>
</feature>
<sequence>MKRKKLSGMIAVGCLCLFTGGFPVRAASSASYMVTIRPGSVARFSESFLNQYRAAGALVTEKTGSIKIQIPAGGTIPYLPDAGDLVYKDGKEGRYTMNTDWYPKNLTVTGNESLVVKYDALNDAVEYRVRYVDDRSGEDIATPLISQGNEGESYTFYPEKVAGYACDTESRELKLSSKAGDNEVTFRYESTVEPNVNQVVIPGETITETEVVPGDTTIITDGGTRVTEAGGSTSEGTDGAAMGDEGTGQNVVTAGGQTQGQTAGEQETIEENDVPRGRQPENDERGTNRDTQEIEADETPLSNKEGKADKDLKSYVIGGGAVVILAIAGLLLYTRKHRLR</sequence>
<keyword evidence="3" id="KW-1133">Transmembrane helix</keyword>
<protein>
    <recommendedName>
        <fullName evidence="5">MucBP domain-containing protein</fullName>
    </recommendedName>
</protein>
<evidence type="ECO:0000313" key="7">
    <source>
        <dbReference type="Proteomes" id="UP000261080"/>
    </source>
</evidence>
<reference evidence="6 7" key="1">
    <citation type="submission" date="2018-08" db="EMBL/GenBank/DDBJ databases">
        <title>A genome reference for cultivated species of the human gut microbiota.</title>
        <authorList>
            <person name="Zou Y."/>
            <person name="Xue W."/>
            <person name="Luo G."/>
        </authorList>
    </citation>
    <scope>NUCLEOTIDE SEQUENCE [LARGE SCALE GENOMIC DNA]</scope>
    <source>
        <strain evidence="6 7">AF37-2AT</strain>
    </source>
</reference>
<feature type="transmembrane region" description="Helical" evidence="3">
    <location>
        <begin position="315"/>
        <end position="334"/>
    </location>
</feature>
<dbReference type="InterPro" id="IPR009459">
    <property type="entry name" value="MucBP_dom"/>
</dbReference>
<evidence type="ECO:0000256" key="1">
    <source>
        <dbReference type="ARBA" id="ARBA00022737"/>
    </source>
</evidence>
<evidence type="ECO:0000313" key="6">
    <source>
        <dbReference type="EMBL" id="RGE85000.1"/>
    </source>
</evidence>
<feature type="region of interest" description="Disordered" evidence="2">
    <location>
        <begin position="215"/>
        <end position="308"/>
    </location>
</feature>
<gene>
    <name evidence="6" type="ORF">DW016_13990</name>
</gene>
<keyword evidence="3" id="KW-0472">Membrane</keyword>
<evidence type="ECO:0000259" key="5">
    <source>
        <dbReference type="Pfam" id="PF06458"/>
    </source>
</evidence>
<dbReference type="AlphaFoldDB" id="A0A3E3JZC6"/>
<keyword evidence="3" id="KW-0812">Transmembrane</keyword>
<evidence type="ECO:0000256" key="3">
    <source>
        <dbReference type="SAM" id="Phobius"/>
    </source>
</evidence>
<dbReference type="OrthoDB" id="2067895at2"/>
<name>A0A3E3JZC6_9FIRM</name>
<evidence type="ECO:0000256" key="2">
    <source>
        <dbReference type="SAM" id="MobiDB-lite"/>
    </source>
</evidence>
<feature type="chain" id="PRO_5017591721" description="MucBP domain-containing protein" evidence="4">
    <location>
        <begin position="27"/>
        <end position="340"/>
    </location>
</feature>
<dbReference type="Pfam" id="PF06458">
    <property type="entry name" value="MucBP"/>
    <property type="match status" value="1"/>
</dbReference>
<comment type="caution">
    <text evidence="6">The sequence shown here is derived from an EMBL/GenBank/DDBJ whole genome shotgun (WGS) entry which is preliminary data.</text>
</comment>
<dbReference type="Proteomes" id="UP000261080">
    <property type="component" value="Unassembled WGS sequence"/>
</dbReference>
<evidence type="ECO:0000256" key="4">
    <source>
        <dbReference type="SAM" id="SignalP"/>
    </source>
</evidence>
<feature type="compositionally biased region" description="Basic and acidic residues" evidence="2">
    <location>
        <begin position="273"/>
        <end position="292"/>
    </location>
</feature>
<dbReference type="Gene3D" id="3.10.20.320">
    <property type="entry name" value="Putative peptidoglycan bound protein (lpxtg motif)"/>
    <property type="match status" value="1"/>
</dbReference>
<feature type="compositionally biased region" description="Low complexity" evidence="2">
    <location>
        <begin position="247"/>
        <end position="266"/>
    </location>
</feature>
<dbReference type="EMBL" id="QVLX01000010">
    <property type="protein sequence ID" value="RGE85000.1"/>
    <property type="molecule type" value="Genomic_DNA"/>
</dbReference>